<proteinExistence type="predicted"/>
<keyword evidence="1" id="KW-0732">Signal</keyword>
<evidence type="ECO:0000313" key="2">
    <source>
        <dbReference type="EMBL" id="RXJ55465.1"/>
    </source>
</evidence>
<dbReference type="AlphaFoldDB" id="A0A4Q0XNG8"/>
<protein>
    <recommendedName>
        <fullName evidence="4">KTSC domain-containing protein</fullName>
    </recommendedName>
</protein>
<gene>
    <name evidence="2" type="ORF">CRV04_10210</name>
</gene>
<accession>A0A4Q0XNG8</accession>
<evidence type="ECO:0000256" key="1">
    <source>
        <dbReference type="SAM" id="SignalP"/>
    </source>
</evidence>
<name>A0A4Q0XNG8_9BACT</name>
<evidence type="ECO:0000313" key="3">
    <source>
        <dbReference type="Proteomes" id="UP000290657"/>
    </source>
</evidence>
<dbReference type="EMBL" id="PDKN01000007">
    <property type="protein sequence ID" value="RXJ55465.1"/>
    <property type="molecule type" value="Genomic_DNA"/>
</dbReference>
<feature type="chain" id="PRO_5020187984" description="KTSC domain-containing protein" evidence="1">
    <location>
        <begin position="23"/>
        <end position="136"/>
    </location>
</feature>
<reference evidence="2 3" key="1">
    <citation type="submission" date="2017-10" db="EMBL/GenBank/DDBJ databases">
        <title>Genomics of the genus Arcobacter.</title>
        <authorList>
            <person name="Perez-Cataluna A."/>
            <person name="Figueras M.J."/>
        </authorList>
    </citation>
    <scope>NUCLEOTIDE SEQUENCE [LARGE SCALE GENOMIC DNA]</scope>
    <source>
        <strain evidence="2 3">CECT 8987</strain>
    </source>
</reference>
<evidence type="ECO:0008006" key="4">
    <source>
        <dbReference type="Google" id="ProtNLM"/>
    </source>
</evidence>
<comment type="caution">
    <text evidence="2">The sequence shown here is derived from an EMBL/GenBank/DDBJ whole genome shotgun (WGS) entry which is preliminary data.</text>
</comment>
<dbReference type="OrthoDB" id="5340048at2"/>
<feature type="signal peptide" evidence="1">
    <location>
        <begin position="1"/>
        <end position="22"/>
    </location>
</feature>
<keyword evidence="3" id="KW-1185">Reference proteome</keyword>
<dbReference type="Proteomes" id="UP000290657">
    <property type="component" value="Unassembled WGS sequence"/>
</dbReference>
<sequence>MFMKKTLLLLAGVLLTLSLAQAAQEKEGFLTTKWCADRGLFADCRMETIFCGYEGCYKDQKEFNTNVNATFVLNVHSEGKYYLVEFSEGIELGEILEKAINKNEVTLIGEIEGNTIKVEDFEAPPPPKKSFFKGCL</sequence>
<organism evidence="2 3">
    <name type="scientific">Candidatus Marinarcus aquaticus</name>
    <dbReference type="NCBI Taxonomy" id="2044504"/>
    <lineage>
        <taxon>Bacteria</taxon>
        <taxon>Pseudomonadati</taxon>
        <taxon>Campylobacterota</taxon>
        <taxon>Epsilonproteobacteria</taxon>
        <taxon>Campylobacterales</taxon>
        <taxon>Arcobacteraceae</taxon>
        <taxon>Candidatus Marinarcus</taxon>
    </lineage>
</organism>